<dbReference type="Proteomes" id="UP000037392">
    <property type="component" value="Unassembled WGS sequence"/>
</dbReference>
<dbReference type="PATRIC" id="fig|742734.4.peg.4895"/>
<feature type="region of interest" description="Disordered" evidence="1">
    <location>
        <begin position="725"/>
        <end position="756"/>
    </location>
</feature>
<accession>A0A0J9BSS6</accession>
<feature type="region of interest" description="Disordered" evidence="1">
    <location>
        <begin position="39"/>
        <end position="75"/>
    </location>
</feature>
<evidence type="ECO:0000256" key="1">
    <source>
        <dbReference type="SAM" id="MobiDB-lite"/>
    </source>
</evidence>
<feature type="compositionally biased region" description="Basic and acidic residues" evidence="1">
    <location>
        <begin position="744"/>
        <end position="756"/>
    </location>
</feature>
<sequence length="756" mass="81322">MLNQYRGFKRLEVFLAAVVLMASVFAGGTAGRALAQAGRGGAGAATGTPSNASPRPSGSGEKEENDETENIPGAPLNLSIDGYEIYAVAGSRDTLDNLRKGRQAKVLVHVKGTGIRTKDVGKTNISVTKLNDSFKMSGNPKVKVTSEKEDDLEFTVTFARLTYLGKGNGLKFRTSFKKAGIPSEIQEAAILECEESYPGEHGDSGSTNGQPVIKVRRISPQAPVGPGDHFTLELDMENTSSDADIEDMVVTVSPGGSVFIGDDTNSRIVSRLDSRKTASVKLNMIAGTEISGPTQVIDLELKYNYYSGGNLVSGTSSQKVLIPVKGGSVSGQPVIRVGRSIGRTVNPGEAFQVLLTLQNTSADKDIRNLAATFESNDQISLLEETDTRRLGELRAGQSMEVPVRLQAGAELSSAASQLLGMTLKFDYDSDKGAVQGTYSEKIVIPTNGQAKGPGNPTPNVIVTNYTYGEKVTAGQVFDLEMEFQNTSNASAVENVVMSLDTGEGISINSSSNTFYIPKLGPGESRKEKVTVQALFQSKLQSPKITIACKYEYVDKRERKQSNSNETIAIPVYQPDRFQVKEPSFTEAIRQGEEAAISIPYVNKGRGQVYNVEARLEGEIDALSRDLTLGNFEPGKSGTIDFVVTPGTKGEFKGQVIVTYEDEAMEVKTLQIPVNFTVQEAAPEMSELPVDAGTDQDRGGAGPGIWLMALVPAIVVPAAVVRVRRKRRKKKEAASGLDPWDELEDMSRDDTDQEGRS</sequence>
<organism evidence="3 4">
    <name type="scientific">[Clostridium] citroniae WAL-19142</name>
    <dbReference type="NCBI Taxonomy" id="742734"/>
    <lineage>
        <taxon>Bacteria</taxon>
        <taxon>Bacillati</taxon>
        <taxon>Bacillota</taxon>
        <taxon>Clostridia</taxon>
        <taxon>Lachnospirales</taxon>
        <taxon>Lachnospiraceae</taxon>
        <taxon>Enterocloster</taxon>
    </lineage>
</organism>
<gene>
    <name evidence="3" type="ORF">HMPREF9470_04565</name>
</gene>
<protein>
    <recommendedName>
        <fullName evidence="5">CARDB domain-containing protein</fullName>
    </recommendedName>
</protein>
<keyword evidence="2" id="KW-0812">Transmembrane</keyword>
<dbReference type="RefSeq" id="WP_048930769.1">
    <property type="nucleotide sequence ID" value="NZ_KQ235882.1"/>
</dbReference>
<dbReference type="AlphaFoldDB" id="A0A0J9BSS6"/>
<comment type="caution">
    <text evidence="3">The sequence shown here is derived from an EMBL/GenBank/DDBJ whole genome shotgun (WGS) entry which is preliminary data.</text>
</comment>
<keyword evidence="2" id="KW-0472">Membrane</keyword>
<dbReference type="EMBL" id="ADLK01000032">
    <property type="protein sequence ID" value="KMW16127.1"/>
    <property type="molecule type" value="Genomic_DNA"/>
</dbReference>
<feature type="transmembrane region" description="Helical" evidence="2">
    <location>
        <begin position="703"/>
        <end position="720"/>
    </location>
</feature>
<name>A0A0J9BSS6_9FIRM</name>
<proteinExistence type="predicted"/>
<evidence type="ECO:0000313" key="4">
    <source>
        <dbReference type="Proteomes" id="UP000037392"/>
    </source>
</evidence>
<dbReference type="OrthoDB" id="1704454at2"/>
<reference evidence="3 4" key="1">
    <citation type="submission" date="2011-04" db="EMBL/GenBank/DDBJ databases">
        <title>The Genome Sequence of Clostridium citroniae WAL-19142.</title>
        <authorList>
            <consortium name="The Broad Institute Genome Sequencing Platform"/>
            <person name="Earl A."/>
            <person name="Ward D."/>
            <person name="Feldgarden M."/>
            <person name="Gevers D."/>
            <person name="Warren Y.A."/>
            <person name="Tyrrell K.L."/>
            <person name="Citron D.M."/>
            <person name="Goldstein E.J."/>
            <person name="Daigneault M."/>
            <person name="Allen-Vercoe E."/>
            <person name="Young S.K."/>
            <person name="Zeng Q."/>
            <person name="Gargeya S."/>
            <person name="Fitzgerald M."/>
            <person name="Haas B."/>
            <person name="Abouelleil A."/>
            <person name="Alvarado L."/>
            <person name="Arachchi H.M."/>
            <person name="Berlin A."/>
            <person name="Brown A."/>
            <person name="Chapman S.B."/>
            <person name="Chen Z."/>
            <person name="Dunbar C."/>
            <person name="Freedman E."/>
            <person name="Gearin G."/>
            <person name="Gellesch M."/>
            <person name="Goldberg J."/>
            <person name="Griggs A."/>
            <person name="Gujja S."/>
            <person name="Heilman E.R."/>
            <person name="Heiman D."/>
            <person name="Howarth C."/>
            <person name="Larson L."/>
            <person name="Lui A."/>
            <person name="MacDonald P.J."/>
            <person name="Mehta T."/>
            <person name="Montmayeur A."/>
            <person name="Murphy C."/>
            <person name="Neiman D."/>
            <person name="Pearson M."/>
            <person name="Priest M."/>
            <person name="Roberts A."/>
            <person name="Saif S."/>
            <person name="Shea T."/>
            <person name="Shenoy N."/>
            <person name="Sisk P."/>
            <person name="Stolte C."/>
            <person name="Sykes S."/>
            <person name="White J."/>
            <person name="Yandava C."/>
            <person name="Wortman J."/>
            <person name="Nusbaum C."/>
            <person name="Birren B."/>
        </authorList>
    </citation>
    <scope>NUCLEOTIDE SEQUENCE [LARGE SCALE GENOMIC DNA]</scope>
    <source>
        <strain evidence="3 4">WAL-19142</strain>
    </source>
</reference>
<evidence type="ECO:0000256" key="2">
    <source>
        <dbReference type="SAM" id="Phobius"/>
    </source>
</evidence>
<keyword evidence="2" id="KW-1133">Transmembrane helix</keyword>
<evidence type="ECO:0000313" key="3">
    <source>
        <dbReference type="EMBL" id="KMW16127.1"/>
    </source>
</evidence>
<evidence type="ECO:0008006" key="5">
    <source>
        <dbReference type="Google" id="ProtNLM"/>
    </source>
</evidence>
<dbReference type="GeneID" id="93163913"/>